<keyword evidence="2 12" id="KW-0349">Heme</keyword>
<keyword evidence="4 12" id="KW-0560">Oxidoreductase</keyword>
<evidence type="ECO:0000256" key="8">
    <source>
        <dbReference type="ARBA" id="ARBA00051651"/>
    </source>
</evidence>
<evidence type="ECO:0000256" key="11">
    <source>
        <dbReference type="ARBA" id="ARBA00074141"/>
    </source>
</evidence>
<dbReference type="EC" id="1.11.1.21" evidence="10 12"/>
<sequence>MDATANTGKCPFHHGSATTHTTSGTTNKDWWPNQLNLNILHQHDRKSNPLGDDFDYAEEFGKLDYQALKQDLRELMTDSQDWWPADYGHYGPFFIRMAWHSAGTYRTGDGRGGAGSGTQRFAPLNSWPDNGNLDKARRLLWPIKQKYGNKISWADLMILTGNVAIESMGGKTFGFGGGRADVWHPEEDIYWGAEKEWLGDKRYTGERDLDNPLAAVQMGLIYVNPEGPNGKPDPLASARDIRETFKRMGMNDEETVALVAGGHTFGKAHGAGDPVHVGAEPEGASIEAQGLGWLSTHGSGKGRDTITSGIEGAWTANPTQWDNGFFDALFGYEWELTKSPAGAHQWAPINPADEHLAPDAEDSSIRVKTIMTTADMALRVDPEYEKISRRFHANPEEFADAFARAWFKLTHRDMGPRARYLGPEVPRELLIWQDPIPAGNGDFTDAEIENIKTLILDSGLTVSELVTTAWASASTFRGSDKRGGANGARIRLAPQKDWEVNQPAQLNKVLRILEAIQDDLDHKISLADLIVLGGSAAVEKAARDAGFDIKVPFAPGRGDATQEQTDAESFAVLEPVADGFRNYQKKQYSVSAAELLVDKAQLLNLTAPEMTVLIGGLRVLGTNFGGTKHGVFTDRVGTLTNDFFVNLLDMGVQWKPVDAVVYEGRDRKTGEVVRTATVADLVFGSNSVLRAIAEVYAQDDNQEKFVRDFIAAWVKVMNADRFDLKAKA</sequence>
<evidence type="ECO:0000256" key="6">
    <source>
        <dbReference type="ARBA" id="ARBA00023324"/>
    </source>
</evidence>
<dbReference type="FunFam" id="1.10.420.10:FF:000004">
    <property type="entry name" value="Catalase-peroxidase"/>
    <property type="match status" value="1"/>
</dbReference>
<reference evidence="16 17" key="1">
    <citation type="submission" date="2018-10" db="EMBL/GenBank/DDBJ databases">
        <title>Genome Sequence of Cohnella sp.</title>
        <authorList>
            <person name="Srinivasan S."/>
            <person name="Kim M.K."/>
        </authorList>
    </citation>
    <scope>NUCLEOTIDE SEQUENCE [LARGE SCALE GENOMIC DNA]</scope>
    <source>
        <strain evidence="16 17">18JY8-7</strain>
    </source>
</reference>
<dbReference type="GO" id="GO:0004096">
    <property type="term" value="F:catalase activity"/>
    <property type="evidence" value="ECO:0007669"/>
    <property type="project" value="UniProtKB-UniRule"/>
</dbReference>
<evidence type="ECO:0000256" key="2">
    <source>
        <dbReference type="ARBA" id="ARBA00022617"/>
    </source>
</evidence>
<evidence type="ECO:0000256" key="13">
    <source>
        <dbReference type="RuleBase" id="RU003451"/>
    </source>
</evidence>
<dbReference type="PANTHER" id="PTHR30555:SF6">
    <property type="entry name" value="CATALASE-PEROXIDASE"/>
    <property type="match status" value="1"/>
</dbReference>
<dbReference type="PRINTS" id="PR00458">
    <property type="entry name" value="PEROXIDASE"/>
</dbReference>
<feature type="region of interest" description="Disordered" evidence="14">
    <location>
        <begin position="1"/>
        <end position="27"/>
    </location>
</feature>
<evidence type="ECO:0000313" key="17">
    <source>
        <dbReference type="Proteomes" id="UP000269097"/>
    </source>
</evidence>
<name>A0A3G3JWZ5_9BACL</name>
<feature type="compositionally biased region" description="Low complexity" evidence="14">
    <location>
        <begin position="13"/>
        <end position="26"/>
    </location>
</feature>
<keyword evidence="17" id="KW-1185">Reference proteome</keyword>
<dbReference type="KEGG" id="coh:EAV92_07245"/>
<feature type="active site" description="Proton acceptor" evidence="12">
    <location>
        <position position="100"/>
    </location>
</feature>
<dbReference type="SUPFAM" id="SSF48113">
    <property type="entry name" value="Heme-dependent peroxidases"/>
    <property type="match status" value="2"/>
</dbReference>
<dbReference type="HAMAP" id="MF_01961">
    <property type="entry name" value="Catal_peroxid"/>
    <property type="match status" value="1"/>
</dbReference>
<organism evidence="16 17">
    <name type="scientific">Cohnella candidum</name>
    <dbReference type="NCBI Taxonomy" id="2674991"/>
    <lineage>
        <taxon>Bacteria</taxon>
        <taxon>Bacillati</taxon>
        <taxon>Bacillota</taxon>
        <taxon>Bacilli</taxon>
        <taxon>Bacillales</taxon>
        <taxon>Paenibacillaceae</taxon>
        <taxon>Cohnella</taxon>
    </lineage>
</organism>
<feature type="domain" description="Plant heme peroxidase family profile" evidence="15">
    <location>
        <begin position="133"/>
        <end position="427"/>
    </location>
</feature>
<dbReference type="PRINTS" id="PR00460">
    <property type="entry name" value="BPEROXIDASE"/>
</dbReference>
<dbReference type="CDD" id="cd08200">
    <property type="entry name" value="catalase_peroxidase_2"/>
    <property type="match status" value="1"/>
</dbReference>
<dbReference type="PROSITE" id="PS50873">
    <property type="entry name" value="PEROXIDASE_4"/>
    <property type="match status" value="1"/>
</dbReference>
<evidence type="ECO:0000259" key="15">
    <source>
        <dbReference type="PROSITE" id="PS50873"/>
    </source>
</evidence>
<keyword evidence="6 12" id="KW-0376">Hydrogen peroxide</keyword>
<dbReference type="InterPro" id="IPR019793">
    <property type="entry name" value="Peroxidases_heam-ligand_BS"/>
</dbReference>
<dbReference type="NCBIfam" id="NF011635">
    <property type="entry name" value="PRK15061.1"/>
    <property type="match status" value="1"/>
</dbReference>
<dbReference type="Gene3D" id="1.10.420.10">
    <property type="entry name" value="Peroxidase, domain 2"/>
    <property type="match status" value="2"/>
</dbReference>
<dbReference type="EMBL" id="CP033433">
    <property type="protein sequence ID" value="AYQ72387.1"/>
    <property type="molecule type" value="Genomic_DNA"/>
</dbReference>
<feature type="binding site" description="axial binding residue" evidence="12">
    <location>
        <position position="263"/>
    </location>
    <ligand>
        <name>heme b</name>
        <dbReference type="ChEBI" id="CHEBI:60344"/>
    </ligand>
    <ligandPart>
        <name>Fe</name>
        <dbReference type="ChEBI" id="CHEBI:18248"/>
    </ligandPart>
</feature>
<dbReference type="NCBIfam" id="TIGR00198">
    <property type="entry name" value="cat_per_HPI"/>
    <property type="match status" value="1"/>
</dbReference>
<comment type="catalytic activity">
    <reaction evidence="8 12 13">
        <text>H2O2 + AH2 = A + 2 H2O</text>
        <dbReference type="Rhea" id="RHEA:30275"/>
        <dbReference type="ChEBI" id="CHEBI:13193"/>
        <dbReference type="ChEBI" id="CHEBI:15377"/>
        <dbReference type="ChEBI" id="CHEBI:16240"/>
        <dbReference type="ChEBI" id="CHEBI:17499"/>
        <dbReference type="EC" id="1.11.1.21"/>
    </reaction>
</comment>
<dbReference type="GO" id="GO:0042744">
    <property type="term" value="P:hydrogen peroxide catabolic process"/>
    <property type="evidence" value="ECO:0007669"/>
    <property type="project" value="UniProtKB-KW"/>
</dbReference>
<keyword evidence="3 12" id="KW-0479">Metal-binding</keyword>
<dbReference type="PANTHER" id="PTHR30555">
    <property type="entry name" value="HYDROPEROXIDASE I, BIFUNCTIONAL CATALASE-PEROXIDASE"/>
    <property type="match status" value="1"/>
</dbReference>
<protein>
    <recommendedName>
        <fullName evidence="11 12">Catalase-peroxidase</fullName>
        <shortName evidence="12">CP</shortName>
        <ecNumber evidence="10 12">1.11.1.21</ecNumber>
    </recommendedName>
    <alternativeName>
        <fullName evidence="12">Peroxidase/catalase</fullName>
    </alternativeName>
</protein>
<evidence type="ECO:0000256" key="4">
    <source>
        <dbReference type="ARBA" id="ARBA00023002"/>
    </source>
</evidence>
<comment type="subunit">
    <text evidence="12">Homodimer or homotetramer.</text>
</comment>
<evidence type="ECO:0000256" key="12">
    <source>
        <dbReference type="HAMAP-Rule" id="MF_01961"/>
    </source>
</evidence>
<evidence type="ECO:0000256" key="9">
    <source>
        <dbReference type="ARBA" id="ARBA00060838"/>
    </source>
</evidence>
<dbReference type="Proteomes" id="UP000269097">
    <property type="component" value="Chromosome"/>
</dbReference>
<dbReference type="PROSITE" id="PS00435">
    <property type="entry name" value="PEROXIDASE_1"/>
    <property type="match status" value="1"/>
</dbReference>
<comment type="cofactor">
    <cofactor evidence="12">
        <name>heme b</name>
        <dbReference type="ChEBI" id="CHEBI:60344"/>
    </cofactor>
    <text evidence="12">Binds 1 heme b (iron(II)-protoporphyrin IX) group per dimer.</text>
</comment>
<dbReference type="AlphaFoldDB" id="A0A3G3JWZ5"/>
<dbReference type="Gene3D" id="1.10.520.10">
    <property type="match status" value="2"/>
</dbReference>
<dbReference type="GO" id="GO:0070301">
    <property type="term" value="P:cellular response to hydrogen peroxide"/>
    <property type="evidence" value="ECO:0007669"/>
    <property type="project" value="TreeGrafter"/>
</dbReference>
<comment type="catalytic activity">
    <reaction evidence="7 12 13">
        <text>2 H2O2 = O2 + 2 H2O</text>
        <dbReference type="Rhea" id="RHEA:20309"/>
        <dbReference type="ChEBI" id="CHEBI:15377"/>
        <dbReference type="ChEBI" id="CHEBI:15379"/>
        <dbReference type="ChEBI" id="CHEBI:16240"/>
        <dbReference type="EC" id="1.11.1.21"/>
    </reaction>
</comment>
<dbReference type="GO" id="GO:0046872">
    <property type="term" value="F:metal ion binding"/>
    <property type="evidence" value="ECO:0007669"/>
    <property type="project" value="UniProtKB-KW"/>
</dbReference>
<dbReference type="RefSeq" id="WP_123040447.1">
    <property type="nucleotide sequence ID" value="NZ_CP033433.1"/>
</dbReference>
<dbReference type="FunFam" id="1.10.420.10:FF:000002">
    <property type="entry name" value="Catalase-peroxidase"/>
    <property type="match status" value="1"/>
</dbReference>
<dbReference type="InterPro" id="IPR002016">
    <property type="entry name" value="Haem_peroxidase"/>
</dbReference>
<feature type="cross-link" description="Tryptophyl-tyrosyl-methioninium (Tyr-Met) (with Trp-99)" evidence="12">
    <location>
        <begin position="222"/>
        <end position="248"/>
    </location>
</feature>
<proteinExistence type="inferred from homology"/>
<comment type="similarity">
    <text evidence="9 12 13">Belongs to the peroxidase family. Peroxidase/catalase subfamily.</text>
</comment>
<evidence type="ECO:0000313" key="16">
    <source>
        <dbReference type="EMBL" id="AYQ72387.1"/>
    </source>
</evidence>
<keyword evidence="1 12" id="KW-0575">Peroxidase</keyword>
<dbReference type="Pfam" id="PF00141">
    <property type="entry name" value="peroxidase"/>
    <property type="match status" value="2"/>
</dbReference>
<dbReference type="InterPro" id="IPR000763">
    <property type="entry name" value="Catalase_peroxidase"/>
</dbReference>
<evidence type="ECO:0000256" key="10">
    <source>
        <dbReference type="ARBA" id="ARBA00067012"/>
    </source>
</evidence>
<evidence type="ECO:0000256" key="14">
    <source>
        <dbReference type="SAM" id="MobiDB-lite"/>
    </source>
</evidence>
<comment type="function">
    <text evidence="12">Bifunctional enzyme with both catalase and broad-spectrum peroxidase activity.</text>
</comment>
<dbReference type="PROSITE" id="PS00436">
    <property type="entry name" value="PEROXIDASE_2"/>
    <property type="match status" value="1"/>
</dbReference>
<evidence type="ECO:0000256" key="1">
    <source>
        <dbReference type="ARBA" id="ARBA00022559"/>
    </source>
</evidence>
<comment type="PTM">
    <text evidence="12">Formation of the three residue Trp-Tyr-Met cross-link is important for the catalase, but not the peroxidase activity of the enzyme.</text>
</comment>
<keyword evidence="5 12" id="KW-0408">Iron</keyword>
<evidence type="ECO:0000256" key="5">
    <source>
        <dbReference type="ARBA" id="ARBA00023004"/>
    </source>
</evidence>
<comment type="caution">
    <text evidence="12">Lacks conserved residue(s) required for the propagation of feature annotation.</text>
</comment>
<evidence type="ECO:0000256" key="7">
    <source>
        <dbReference type="ARBA" id="ARBA00049145"/>
    </source>
</evidence>
<dbReference type="CDD" id="cd00649">
    <property type="entry name" value="catalase_peroxidase_1"/>
    <property type="match status" value="1"/>
</dbReference>
<dbReference type="FunFam" id="1.10.520.10:FF:000002">
    <property type="entry name" value="Catalase-peroxidase"/>
    <property type="match status" value="1"/>
</dbReference>
<gene>
    <name evidence="12 16" type="primary">katG</name>
    <name evidence="16" type="ORF">EAV92_07245</name>
</gene>
<feature type="site" description="Transition state stabilizer" evidence="12">
    <location>
        <position position="96"/>
    </location>
</feature>
<dbReference type="InterPro" id="IPR010255">
    <property type="entry name" value="Haem_peroxidase_sf"/>
</dbReference>
<dbReference type="GO" id="GO:0005829">
    <property type="term" value="C:cytosol"/>
    <property type="evidence" value="ECO:0007669"/>
    <property type="project" value="TreeGrafter"/>
</dbReference>
<accession>A0A3G3JWZ5</accession>
<dbReference type="InterPro" id="IPR019794">
    <property type="entry name" value="Peroxidases_AS"/>
</dbReference>
<dbReference type="GO" id="GO:0020037">
    <property type="term" value="F:heme binding"/>
    <property type="evidence" value="ECO:0007669"/>
    <property type="project" value="InterPro"/>
</dbReference>
<evidence type="ECO:0000256" key="3">
    <source>
        <dbReference type="ARBA" id="ARBA00022723"/>
    </source>
</evidence>